<dbReference type="EMBL" id="KN831952">
    <property type="protein sequence ID" value="KIO10492.1"/>
    <property type="molecule type" value="Genomic_DNA"/>
</dbReference>
<evidence type="ECO:0000313" key="2">
    <source>
        <dbReference type="EMBL" id="KIO10492.1"/>
    </source>
</evidence>
<gene>
    <name evidence="2" type="ORF">M404DRAFT_995681</name>
</gene>
<name>A0A0C3KLK8_PISTI</name>
<organism evidence="2 3">
    <name type="scientific">Pisolithus tinctorius Marx 270</name>
    <dbReference type="NCBI Taxonomy" id="870435"/>
    <lineage>
        <taxon>Eukaryota</taxon>
        <taxon>Fungi</taxon>
        <taxon>Dikarya</taxon>
        <taxon>Basidiomycota</taxon>
        <taxon>Agaricomycotina</taxon>
        <taxon>Agaricomycetes</taxon>
        <taxon>Agaricomycetidae</taxon>
        <taxon>Boletales</taxon>
        <taxon>Sclerodermatineae</taxon>
        <taxon>Pisolithaceae</taxon>
        <taxon>Pisolithus</taxon>
    </lineage>
</organism>
<dbReference type="OrthoDB" id="2652851at2759"/>
<keyword evidence="3" id="KW-1185">Reference proteome</keyword>
<dbReference type="InParanoid" id="A0A0C3KLK8"/>
<feature type="region of interest" description="Disordered" evidence="1">
    <location>
        <begin position="144"/>
        <end position="164"/>
    </location>
</feature>
<reference evidence="3" key="2">
    <citation type="submission" date="2015-01" db="EMBL/GenBank/DDBJ databases">
        <title>Evolutionary Origins and Diversification of the Mycorrhizal Mutualists.</title>
        <authorList>
            <consortium name="DOE Joint Genome Institute"/>
            <consortium name="Mycorrhizal Genomics Consortium"/>
            <person name="Kohler A."/>
            <person name="Kuo A."/>
            <person name="Nagy L.G."/>
            <person name="Floudas D."/>
            <person name="Copeland A."/>
            <person name="Barry K.W."/>
            <person name="Cichocki N."/>
            <person name="Veneault-Fourrey C."/>
            <person name="LaButti K."/>
            <person name="Lindquist E.A."/>
            <person name="Lipzen A."/>
            <person name="Lundell T."/>
            <person name="Morin E."/>
            <person name="Murat C."/>
            <person name="Riley R."/>
            <person name="Ohm R."/>
            <person name="Sun H."/>
            <person name="Tunlid A."/>
            <person name="Henrissat B."/>
            <person name="Grigoriev I.V."/>
            <person name="Hibbett D.S."/>
            <person name="Martin F."/>
        </authorList>
    </citation>
    <scope>NUCLEOTIDE SEQUENCE [LARGE SCALE GENOMIC DNA]</scope>
    <source>
        <strain evidence="3">Marx 270</strain>
    </source>
</reference>
<dbReference type="HOGENOM" id="CLU_1289622_0_0_1"/>
<evidence type="ECO:0000313" key="3">
    <source>
        <dbReference type="Proteomes" id="UP000054217"/>
    </source>
</evidence>
<evidence type="ECO:0000256" key="1">
    <source>
        <dbReference type="SAM" id="MobiDB-lite"/>
    </source>
</evidence>
<sequence>MCSRCLNPDGDAVIKRPSQQILHRLYDEHYTSMAQVYRVMKLGDTEGRRLSTWVKEVIIKSDFDLEKSYLKHTQKEIRKLEELVCEKICDLDRYEDNWAASVLVKRLLKKRTRLLDCRMELKYTTRPTRTNEKLHCSQSRIDDGLMRPSSTSKKPDSVYSQKKGGGWWSQNTPISHQEHNKLRDFLDEHQKTHLLFALVKAGITGNAEFDSFINMPSAVRKAFLVSALDDTPHEADAIQIAALQYGT</sequence>
<dbReference type="AlphaFoldDB" id="A0A0C3KLK8"/>
<reference evidence="2 3" key="1">
    <citation type="submission" date="2014-04" db="EMBL/GenBank/DDBJ databases">
        <authorList>
            <consortium name="DOE Joint Genome Institute"/>
            <person name="Kuo A."/>
            <person name="Kohler A."/>
            <person name="Costa M.D."/>
            <person name="Nagy L.G."/>
            <person name="Floudas D."/>
            <person name="Copeland A."/>
            <person name="Barry K.W."/>
            <person name="Cichocki N."/>
            <person name="Veneault-Fourrey C."/>
            <person name="LaButti K."/>
            <person name="Lindquist E.A."/>
            <person name="Lipzen A."/>
            <person name="Lundell T."/>
            <person name="Morin E."/>
            <person name="Murat C."/>
            <person name="Sun H."/>
            <person name="Tunlid A."/>
            <person name="Henrissat B."/>
            <person name="Grigoriev I.V."/>
            <person name="Hibbett D.S."/>
            <person name="Martin F."/>
            <person name="Nordberg H.P."/>
            <person name="Cantor M.N."/>
            <person name="Hua S.X."/>
        </authorList>
    </citation>
    <scope>NUCLEOTIDE SEQUENCE [LARGE SCALE GENOMIC DNA]</scope>
    <source>
        <strain evidence="2 3">Marx 270</strain>
    </source>
</reference>
<protein>
    <submittedName>
        <fullName evidence="2">Uncharacterized protein</fullName>
    </submittedName>
</protein>
<proteinExistence type="predicted"/>
<dbReference type="Proteomes" id="UP000054217">
    <property type="component" value="Unassembled WGS sequence"/>
</dbReference>
<accession>A0A0C3KLK8</accession>